<dbReference type="InterPro" id="IPR019166">
    <property type="entry name" value="MIC26/MIC27"/>
</dbReference>
<evidence type="ECO:0000256" key="8">
    <source>
        <dbReference type="SAM" id="MobiDB-lite"/>
    </source>
</evidence>
<dbReference type="Proteomes" id="UP000285301">
    <property type="component" value="Unassembled WGS sequence"/>
</dbReference>
<keyword evidence="6" id="KW-0472">Membrane</keyword>
<proteinExistence type="inferred from homology"/>
<dbReference type="PANTHER" id="PTHR14564">
    <property type="entry name" value="MICOS COMPLEX SUBUNIT MIC26 / MIC27 FAMILY MEMBER"/>
    <property type="match status" value="1"/>
</dbReference>
<evidence type="ECO:0000256" key="6">
    <source>
        <dbReference type="ARBA" id="ARBA00023136"/>
    </source>
</evidence>
<evidence type="ECO:0000256" key="1">
    <source>
        <dbReference type="ARBA" id="ARBA00004325"/>
    </source>
</evidence>
<keyword evidence="3" id="KW-0812">Transmembrane</keyword>
<dbReference type="AlphaFoldDB" id="A0A3S4QH67"/>
<evidence type="ECO:0000313" key="11">
    <source>
        <dbReference type="Proteomes" id="UP000285301"/>
    </source>
</evidence>
<comment type="function">
    <text evidence="7">Component of the MICOS complex, a large protein complex of the mitochondrial inner membrane that plays crucial roles in the maintenance of crista junctions, inner membrane architecture, and formation of contact sites to the outer membrane.</text>
</comment>
<keyword evidence="7" id="KW-0999">Mitochondrion inner membrane</keyword>
<accession>A0A3S4QH67</accession>
<dbReference type="EMBL" id="NCKU01006511">
    <property type="protein sequence ID" value="RWS03428.1"/>
    <property type="molecule type" value="Genomic_DNA"/>
</dbReference>
<dbReference type="InterPro" id="IPR033182">
    <property type="entry name" value="MIC26/MIC27_animal"/>
</dbReference>
<dbReference type="OrthoDB" id="5973346at2759"/>
<organism evidence="10 11">
    <name type="scientific">Dinothrombium tinctorium</name>
    <dbReference type="NCBI Taxonomy" id="1965070"/>
    <lineage>
        <taxon>Eukaryota</taxon>
        <taxon>Metazoa</taxon>
        <taxon>Ecdysozoa</taxon>
        <taxon>Arthropoda</taxon>
        <taxon>Chelicerata</taxon>
        <taxon>Arachnida</taxon>
        <taxon>Acari</taxon>
        <taxon>Acariformes</taxon>
        <taxon>Trombidiformes</taxon>
        <taxon>Prostigmata</taxon>
        <taxon>Anystina</taxon>
        <taxon>Parasitengona</taxon>
        <taxon>Trombidioidea</taxon>
        <taxon>Trombidiidae</taxon>
        <taxon>Dinothrombium</taxon>
    </lineage>
</organism>
<dbReference type="GO" id="GO:0061617">
    <property type="term" value="C:MICOS complex"/>
    <property type="evidence" value="ECO:0007669"/>
    <property type="project" value="UniProtKB-UniRule"/>
</dbReference>
<dbReference type="GO" id="GO:0042407">
    <property type="term" value="P:cristae formation"/>
    <property type="evidence" value="ECO:0007669"/>
    <property type="project" value="InterPro"/>
</dbReference>
<evidence type="ECO:0000256" key="4">
    <source>
        <dbReference type="ARBA" id="ARBA00022989"/>
    </source>
</evidence>
<keyword evidence="5 7" id="KW-0496">Mitochondrion</keyword>
<keyword evidence="4" id="KW-1133">Transmembrane helix</keyword>
<comment type="caution">
    <text evidence="10">The sequence shown here is derived from an EMBL/GenBank/DDBJ whole genome shotgun (WGS) entry which is preliminary data.</text>
</comment>
<sequence>MSVETKGEKKECCKHKQKQTVICKATELPLYGNPHPPKDRIMLDEPNLIEEGIRSARVAIASQLSFLDGAFVRGKQIVETAVNHSRTTYDYITDETNNVSKAVAITGGGLLGLLLSARKGFFKKVLYSSLGVVSAAAVCYPKQSLETIQVSAYIVKNKGPSLLKEYTGIDIEKHAESKKKVEDTIEEARLKSAEMPKSRDQSKPADRDLISNRSSK</sequence>
<dbReference type="STRING" id="1965070.A0A3S4QH67"/>
<dbReference type="EMBL" id="NCKU01006656">
    <property type="protein sequence ID" value="RWS03276.1"/>
    <property type="molecule type" value="Genomic_DNA"/>
</dbReference>
<dbReference type="Pfam" id="PF09769">
    <property type="entry name" value="ApoO"/>
    <property type="match status" value="1"/>
</dbReference>
<name>A0A3S4QH67_9ACAR</name>
<evidence type="ECO:0000256" key="3">
    <source>
        <dbReference type="ARBA" id="ARBA00022692"/>
    </source>
</evidence>
<feature type="compositionally biased region" description="Basic and acidic residues" evidence="8">
    <location>
        <begin position="175"/>
        <end position="210"/>
    </location>
</feature>
<reference evidence="10 11" key="1">
    <citation type="journal article" date="2018" name="Gigascience">
        <title>Genomes of trombidid mites reveal novel predicted allergens and laterally-transferred genes associated with secondary metabolism.</title>
        <authorList>
            <person name="Dong X."/>
            <person name="Chaisiri K."/>
            <person name="Xia D."/>
            <person name="Armstrong S.D."/>
            <person name="Fang Y."/>
            <person name="Donnelly M.J."/>
            <person name="Kadowaki T."/>
            <person name="McGarry J.W."/>
            <person name="Darby A.C."/>
            <person name="Makepeace B.L."/>
        </authorList>
    </citation>
    <scope>NUCLEOTIDE SEQUENCE [LARGE SCALE GENOMIC DNA]</scope>
    <source>
        <strain evidence="10">UoL-WK</strain>
    </source>
</reference>
<comment type="subunit">
    <text evidence="7">Component of the mitochondrial contact site and cristae organizing system (MICOS) complex.</text>
</comment>
<evidence type="ECO:0000256" key="2">
    <source>
        <dbReference type="ARBA" id="ARBA00010904"/>
    </source>
</evidence>
<comment type="similarity">
    <text evidence="2">Belongs to the apolipoprotein O/MICOS complex subunit Mic27 family.</text>
</comment>
<evidence type="ECO:0000256" key="5">
    <source>
        <dbReference type="ARBA" id="ARBA00023128"/>
    </source>
</evidence>
<keyword evidence="11" id="KW-1185">Reference proteome</keyword>
<evidence type="ECO:0000313" key="9">
    <source>
        <dbReference type="EMBL" id="RWS03276.1"/>
    </source>
</evidence>
<gene>
    <name evidence="10" type="ORF">B4U79_04791</name>
    <name evidence="9" type="ORF">B4U79_05181</name>
</gene>
<evidence type="ECO:0000313" key="10">
    <source>
        <dbReference type="EMBL" id="RWS03428.1"/>
    </source>
</evidence>
<reference evidence="10" key="2">
    <citation type="submission" date="2018-11" db="EMBL/GenBank/DDBJ databases">
        <title>Trombidioid mite genomics.</title>
        <authorList>
            <person name="Dong X."/>
        </authorList>
    </citation>
    <scope>NUCLEOTIDE SEQUENCE</scope>
    <source>
        <strain evidence="10">UoL-WK</strain>
    </source>
</reference>
<evidence type="ECO:0000256" key="7">
    <source>
        <dbReference type="RuleBase" id="RU363021"/>
    </source>
</evidence>
<protein>
    <recommendedName>
        <fullName evidence="7">MICOS complex subunit</fullName>
    </recommendedName>
</protein>
<feature type="region of interest" description="Disordered" evidence="8">
    <location>
        <begin position="175"/>
        <end position="216"/>
    </location>
</feature>
<comment type="subcellular location">
    <subcellularLocation>
        <location evidence="7">Mitochondrion inner membrane</location>
    </subcellularLocation>
    <subcellularLocation>
        <location evidence="1">Mitochondrion membrane</location>
    </subcellularLocation>
</comment>